<sequence length="303" mass="33629">MDFNNDGLLDLIVGDRNGYVNYFRRLSNGTLTEEPDLIANGVTINVGLNSAPQIIDWNEDGLLDLIIGNDATSGERIRLYLNSGTPSQYLFTTYSELQYTNATYISFSRCNPHVTDLNNDGKKDLVIGEDYGHVYYLENVGTNAAPQFSEAVMLEANGSPISFPSGYTDLKVWVDDWNEDGTKDLIVGNYKDSVHLYIAYPIGVKEEEKSSIRDVVFRAVPNPASTGTVIHYQAVNSGAVNLSVYDIEGRLIKTIAAGYREPGVYQVFWNGMDESNNPVGNGVYLYRLSTEDGVYVNKLIVLR</sequence>
<dbReference type="PANTHER" id="PTHR44103:SF1">
    <property type="entry name" value="PROPROTEIN CONVERTASE P"/>
    <property type="match status" value="1"/>
</dbReference>
<evidence type="ECO:0000313" key="3">
    <source>
        <dbReference type="EMBL" id="HEC79044.1"/>
    </source>
</evidence>
<dbReference type="Pfam" id="PF13517">
    <property type="entry name" value="FG-GAP_3"/>
    <property type="match status" value="2"/>
</dbReference>
<dbReference type="PANTHER" id="PTHR44103">
    <property type="entry name" value="PROPROTEIN CONVERTASE P"/>
    <property type="match status" value="1"/>
</dbReference>
<dbReference type="SUPFAM" id="SSF69318">
    <property type="entry name" value="Integrin alpha N-terminal domain"/>
    <property type="match status" value="1"/>
</dbReference>
<name>A0A9C9K0X8_UNCW3</name>
<dbReference type="InterPro" id="IPR026444">
    <property type="entry name" value="Secre_tail"/>
</dbReference>
<dbReference type="Proteomes" id="UP000885826">
    <property type="component" value="Unassembled WGS sequence"/>
</dbReference>
<dbReference type="EMBL" id="DRIG01000085">
    <property type="protein sequence ID" value="HEC79044.1"/>
    <property type="molecule type" value="Genomic_DNA"/>
</dbReference>
<protein>
    <submittedName>
        <fullName evidence="3">T9SS type A sorting domain-containing protein</fullName>
    </submittedName>
</protein>
<evidence type="ECO:0000259" key="2">
    <source>
        <dbReference type="Pfam" id="PF13860"/>
    </source>
</evidence>
<dbReference type="Gene3D" id="2.130.10.130">
    <property type="entry name" value="Integrin alpha, N-terminal"/>
    <property type="match status" value="1"/>
</dbReference>
<gene>
    <name evidence="3" type="ORF">ENI34_07895</name>
</gene>
<dbReference type="AlphaFoldDB" id="A0A9C9K0X8"/>
<dbReference type="InterPro" id="IPR013517">
    <property type="entry name" value="FG-GAP"/>
</dbReference>
<feature type="domain" description="FlgD/Vpr Ig-like" evidence="2">
    <location>
        <begin position="228"/>
        <end position="291"/>
    </location>
</feature>
<dbReference type="InterPro" id="IPR028994">
    <property type="entry name" value="Integrin_alpha_N"/>
</dbReference>
<evidence type="ECO:0000313" key="4">
    <source>
        <dbReference type="Proteomes" id="UP000885826"/>
    </source>
</evidence>
<dbReference type="NCBIfam" id="TIGR04183">
    <property type="entry name" value="Por_Secre_tail"/>
    <property type="match status" value="1"/>
</dbReference>
<comment type="caution">
    <text evidence="3">The sequence shown here is derived from an EMBL/GenBank/DDBJ whole genome shotgun (WGS) entry which is preliminary data.</text>
</comment>
<dbReference type="InterPro" id="IPR025965">
    <property type="entry name" value="FlgD/Vpr_Ig-like"/>
</dbReference>
<evidence type="ECO:0000256" key="1">
    <source>
        <dbReference type="ARBA" id="ARBA00022729"/>
    </source>
</evidence>
<proteinExistence type="predicted"/>
<accession>A0A9C9K0X8</accession>
<dbReference type="Gene3D" id="2.60.40.4070">
    <property type="match status" value="1"/>
</dbReference>
<reference evidence="3" key="1">
    <citation type="journal article" date="2020" name="mSystems">
        <title>Genome- and Community-Level Interaction Insights into Carbon Utilization and Element Cycling Functions of Hydrothermarchaeota in Hydrothermal Sediment.</title>
        <authorList>
            <person name="Zhou Z."/>
            <person name="Liu Y."/>
            <person name="Xu W."/>
            <person name="Pan J."/>
            <person name="Luo Z.H."/>
            <person name="Li M."/>
        </authorList>
    </citation>
    <scope>NUCLEOTIDE SEQUENCE</scope>
    <source>
        <strain evidence="3">HyVt-388</strain>
    </source>
</reference>
<organism evidence="3 4">
    <name type="scientific">candidate division WOR-3 bacterium</name>
    <dbReference type="NCBI Taxonomy" id="2052148"/>
    <lineage>
        <taxon>Bacteria</taxon>
        <taxon>Bacteria division WOR-3</taxon>
    </lineage>
</organism>
<keyword evidence="1" id="KW-0732">Signal</keyword>
<dbReference type="Pfam" id="PF13860">
    <property type="entry name" value="FlgD_ig"/>
    <property type="match status" value="1"/>
</dbReference>